<dbReference type="CDD" id="cd00063">
    <property type="entry name" value="FN3"/>
    <property type="match status" value="1"/>
</dbReference>
<dbReference type="AlphaFoldDB" id="A0A1V1P8Z6"/>
<organism evidence="1 2">
    <name type="scientific">Candidatus Magnetoglobus multicellularis str. Araruama</name>
    <dbReference type="NCBI Taxonomy" id="890399"/>
    <lineage>
        <taxon>Bacteria</taxon>
        <taxon>Pseudomonadati</taxon>
        <taxon>Thermodesulfobacteriota</taxon>
        <taxon>Desulfobacteria</taxon>
        <taxon>Desulfobacterales</taxon>
        <taxon>Desulfobacteraceae</taxon>
        <taxon>Candidatus Magnetoglobus</taxon>
    </lineage>
</organism>
<dbReference type="InterPro" id="IPR003961">
    <property type="entry name" value="FN3_dom"/>
</dbReference>
<dbReference type="Gene3D" id="2.60.40.10">
    <property type="entry name" value="Immunoglobulins"/>
    <property type="match status" value="1"/>
</dbReference>
<dbReference type="GO" id="GO:0003993">
    <property type="term" value="F:acid phosphatase activity"/>
    <property type="evidence" value="ECO:0007669"/>
    <property type="project" value="InterPro"/>
</dbReference>
<evidence type="ECO:0008006" key="3">
    <source>
        <dbReference type="Google" id="ProtNLM"/>
    </source>
</evidence>
<sequence>MFMKTNIILIHISIIIVIAFLGVQVNASEESIKVSNITSSQYNVSWISHQPCVGRVVLIENNQNNIIFYDDDGTDLEGTLHYITVNGLKANTTYSFLVQSGENVYNNQGQNFQVTTGPNLMPVGTIQPAGRVLLHDGSPAVNAIVHITINGDNGLSSLLSTRVDGNGFWYIELINAREADHQRLYQISSNDSLIISVNGAGNESAHYEGKIFDNEGGKNLYPDLLID</sequence>
<evidence type="ECO:0000313" key="2">
    <source>
        <dbReference type="Proteomes" id="UP000189670"/>
    </source>
</evidence>
<dbReference type="GO" id="GO:0046872">
    <property type="term" value="F:metal ion binding"/>
    <property type="evidence" value="ECO:0007669"/>
    <property type="project" value="InterPro"/>
</dbReference>
<gene>
    <name evidence="1" type="ORF">OMM_02613</name>
</gene>
<reference evidence="2" key="1">
    <citation type="submission" date="2012-11" db="EMBL/GenBank/DDBJ databases">
        <authorList>
            <person name="Lucero-Rivera Y.E."/>
            <person name="Tovar-Ramirez D."/>
        </authorList>
    </citation>
    <scope>NUCLEOTIDE SEQUENCE [LARGE SCALE GENOMIC DNA]</scope>
    <source>
        <strain evidence="2">Araruama</strain>
    </source>
</reference>
<dbReference type="Proteomes" id="UP000189670">
    <property type="component" value="Unassembled WGS sequence"/>
</dbReference>
<evidence type="ECO:0000313" key="1">
    <source>
        <dbReference type="EMBL" id="ETR71268.1"/>
    </source>
</evidence>
<proteinExistence type="predicted"/>
<comment type="caution">
    <text evidence="1">The sequence shown here is derived from an EMBL/GenBank/DDBJ whole genome shotgun (WGS) entry which is preliminary data.</text>
</comment>
<dbReference type="InterPro" id="IPR008963">
    <property type="entry name" value="Purple_acid_Pase-like_N"/>
</dbReference>
<name>A0A1V1P8Z6_9BACT</name>
<accession>A0A1V1P8Z6</accession>
<dbReference type="SUPFAM" id="SSF49363">
    <property type="entry name" value="Purple acid phosphatase, N-terminal domain"/>
    <property type="match status" value="1"/>
</dbReference>
<protein>
    <recommendedName>
        <fullName evidence="3">Fibronectin type-III domain-containing protein</fullName>
    </recommendedName>
</protein>
<dbReference type="EMBL" id="ATBP01000294">
    <property type="protein sequence ID" value="ETR71268.1"/>
    <property type="molecule type" value="Genomic_DNA"/>
</dbReference>
<dbReference type="InterPro" id="IPR013783">
    <property type="entry name" value="Ig-like_fold"/>
</dbReference>